<proteinExistence type="predicted"/>
<evidence type="ECO:0000256" key="3">
    <source>
        <dbReference type="ARBA" id="ARBA00023125"/>
    </source>
</evidence>
<accession>A0A944DSI9</accession>
<keyword evidence="2" id="KW-0805">Transcription regulation</keyword>
<keyword evidence="3" id="KW-0238">DNA-binding</keyword>
<evidence type="ECO:0000256" key="5">
    <source>
        <dbReference type="PROSITE-ProRule" id="PRU00169"/>
    </source>
</evidence>
<evidence type="ECO:0000313" key="9">
    <source>
        <dbReference type="Proteomes" id="UP000694660"/>
    </source>
</evidence>
<dbReference type="PROSITE" id="PS50110">
    <property type="entry name" value="RESPONSE_REGULATORY"/>
    <property type="match status" value="1"/>
</dbReference>
<dbReference type="InterPro" id="IPR016032">
    <property type="entry name" value="Sig_transdc_resp-reg_C-effctor"/>
</dbReference>
<dbReference type="CDD" id="cd06170">
    <property type="entry name" value="LuxR_C_like"/>
    <property type="match status" value="1"/>
</dbReference>
<dbReference type="PRINTS" id="PR00038">
    <property type="entry name" value="HTHLUXR"/>
</dbReference>
<organism evidence="8 9">
    <name type="scientific">Denitromonas iodatirespirans</name>
    <dbReference type="NCBI Taxonomy" id="2795389"/>
    <lineage>
        <taxon>Bacteria</taxon>
        <taxon>Pseudomonadati</taxon>
        <taxon>Pseudomonadota</taxon>
        <taxon>Betaproteobacteria</taxon>
        <taxon>Rhodocyclales</taxon>
        <taxon>Zoogloeaceae</taxon>
        <taxon>Denitromonas</taxon>
    </lineage>
</organism>
<evidence type="ECO:0000313" key="8">
    <source>
        <dbReference type="EMBL" id="MBT0963694.1"/>
    </source>
</evidence>
<evidence type="ECO:0000259" key="6">
    <source>
        <dbReference type="PROSITE" id="PS50043"/>
    </source>
</evidence>
<dbReference type="PROSITE" id="PS50043">
    <property type="entry name" value="HTH_LUXR_2"/>
    <property type="match status" value="1"/>
</dbReference>
<dbReference type="SMART" id="SM00448">
    <property type="entry name" value="REC"/>
    <property type="match status" value="1"/>
</dbReference>
<dbReference type="Pfam" id="PF00072">
    <property type="entry name" value="Response_reg"/>
    <property type="match status" value="1"/>
</dbReference>
<dbReference type="InterPro" id="IPR011006">
    <property type="entry name" value="CheY-like_superfamily"/>
</dbReference>
<dbReference type="PROSITE" id="PS00622">
    <property type="entry name" value="HTH_LUXR_1"/>
    <property type="match status" value="1"/>
</dbReference>
<feature type="domain" description="HTH luxR-type" evidence="6">
    <location>
        <begin position="142"/>
        <end position="207"/>
    </location>
</feature>
<sequence length="211" mass="23044">MLRIAIVDDHNIVRAGFREMLAEVSDLQIAFEAASGEAALAELRETPCDVMLLDLALPGQSGVDVLHAVRQRYEDLRVVVLTGFPEERYAVALIRQGADGYLCKDCEPEELIRAIRTVAQGRRYVSARAAGLLADELAGDGTAAPHEQLSPRELQVFQRLARGESVSEIATALTLSVKTVSTYRTRLLDKLGVESNAELAAYAIRHGVMVE</sequence>
<dbReference type="Gene3D" id="3.40.50.2300">
    <property type="match status" value="1"/>
</dbReference>
<reference evidence="9" key="1">
    <citation type="journal article" date="2022" name="ISME J.">
        <title>Genetic and phylogenetic analysis of dissimilatory iodate-reducing bacteria identifies potential niches across the world's oceans.</title>
        <authorList>
            <person name="Reyes-Umana V."/>
            <person name="Henning Z."/>
            <person name="Lee K."/>
            <person name="Barnum T.P."/>
            <person name="Coates J.D."/>
        </authorList>
    </citation>
    <scope>NUCLEOTIDE SEQUENCE [LARGE SCALE GENOMIC DNA]</scope>
    <source>
        <strain evidence="9">IR12</strain>
    </source>
</reference>
<dbReference type="InterPro" id="IPR039420">
    <property type="entry name" value="WalR-like"/>
</dbReference>
<keyword evidence="1 5" id="KW-0597">Phosphoprotein</keyword>
<protein>
    <submittedName>
        <fullName evidence="8">Response regulator transcription factor</fullName>
    </submittedName>
</protein>
<dbReference type="GO" id="GO:0003677">
    <property type="term" value="F:DNA binding"/>
    <property type="evidence" value="ECO:0007669"/>
    <property type="project" value="UniProtKB-KW"/>
</dbReference>
<gene>
    <name evidence="8" type="ORF">I8J34_21145</name>
</gene>
<dbReference type="CDD" id="cd17535">
    <property type="entry name" value="REC_NarL-like"/>
    <property type="match status" value="1"/>
</dbReference>
<comment type="caution">
    <text evidence="8">The sequence shown here is derived from an EMBL/GenBank/DDBJ whole genome shotgun (WGS) entry which is preliminary data.</text>
</comment>
<evidence type="ECO:0000259" key="7">
    <source>
        <dbReference type="PROSITE" id="PS50110"/>
    </source>
</evidence>
<evidence type="ECO:0000256" key="4">
    <source>
        <dbReference type="ARBA" id="ARBA00023163"/>
    </source>
</evidence>
<feature type="modified residue" description="4-aspartylphosphate" evidence="5">
    <location>
        <position position="54"/>
    </location>
</feature>
<dbReference type="InterPro" id="IPR000792">
    <property type="entry name" value="Tscrpt_reg_LuxR_C"/>
</dbReference>
<dbReference type="EMBL" id="JAEKFT010000035">
    <property type="protein sequence ID" value="MBT0963694.1"/>
    <property type="molecule type" value="Genomic_DNA"/>
</dbReference>
<dbReference type="InterPro" id="IPR058245">
    <property type="entry name" value="NreC/VraR/RcsB-like_REC"/>
</dbReference>
<dbReference type="GO" id="GO:0000160">
    <property type="term" value="P:phosphorelay signal transduction system"/>
    <property type="evidence" value="ECO:0007669"/>
    <property type="project" value="InterPro"/>
</dbReference>
<dbReference type="Proteomes" id="UP000694660">
    <property type="component" value="Unassembled WGS sequence"/>
</dbReference>
<feature type="domain" description="Response regulatory" evidence="7">
    <location>
        <begin position="3"/>
        <end position="119"/>
    </location>
</feature>
<dbReference type="InterPro" id="IPR001789">
    <property type="entry name" value="Sig_transdc_resp-reg_receiver"/>
</dbReference>
<dbReference type="SMART" id="SM00421">
    <property type="entry name" value="HTH_LUXR"/>
    <property type="match status" value="1"/>
</dbReference>
<evidence type="ECO:0000256" key="2">
    <source>
        <dbReference type="ARBA" id="ARBA00023015"/>
    </source>
</evidence>
<dbReference type="Pfam" id="PF00196">
    <property type="entry name" value="GerE"/>
    <property type="match status" value="1"/>
</dbReference>
<dbReference type="PANTHER" id="PTHR43214">
    <property type="entry name" value="TWO-COMPONENT RESPONSE REGULATOR"/>
    <property type="match status" value="1"/>
</dbReference>
<dbReference type="PANTHER" id="PTHR43214:SF41">
    <property type="entry name" value="NITRATE_NITRITE RESPONSE REGULATOR PROTEIN NARP"/>
    <property type="match status" value="1"/>
</dbReference>
<dbReference type="GO" id="GO:0006355">
    <property type="term" value="P:regulation of DNA-templated transcription"/>
    <property type="evidence" value="ECO:0007669"/>
    <property type="project" value="InterPro"/>
</dbReference>
<keyword evidence="4" id="KW-0804">Transcription</keyword>
<name>A0A944DSI9_DENI1</name>
<dbReference type="SUPFAM" id="SSF46894">
    <property type="entry name" value="C-terminal effector domain of the bipartite response regulators"/>
    <property type="match status" value="1"/>
</dbReference>
<dbReference type="SUPFAM" id="SSF52172">
    <property type="entry name" value="CheY-like"/>
    <property type="match status" value="1"/>
</dbReference>
<dbReference type="AlphaFoldDB" id="A0A944DSI9"/>
<dbReference type="RefSeq" id="WP_214363626.1">
    <property type="nucleotide sequence ID" value="NZ_JAEKFT010000035.1"/>
</dbReference>
<evidence type="ECO:0000256" key="1">
    <source>
        <dbReference type="ARBA" id="ARBA00022553"/>
    </source>
</evidence>
<keyword evidence="9" id="KW-1185">Reference proteome</keyword>